<comment type="caution">
    <text evidence="1">The sequence shown here is derived from an EMBL/GenBank/DDBJ whole genome shotgun (WGS) entry which is preliminary data.</text>
</comment>
<reference evidence="1" key="1">
    <citation type="submission" date="2019-12" db="EMBL/GenBank/DDBJ databases">
        <title>Genome sequencing and annotation of Brassica cretica.</title>
        <authorList>
            <person name="Studholme D.J."/>
            <person name="Sarris P.F."/>
        </authorList>
    </citation>
    <scope>NUCLEOTIDE SEQUENCE</scope>
    <source>
        <strain evidence="1">PFS-102/07</strain>
        <tissue evidence="1">Leaf</tissue>
    </source>
</reference>
<sequence>MRARSLRSDRTLARARSLRSDPALARARSLRSDPALARARSLRSDRAWLVCGPIAILEVARGRIDYVSIPLDNRYLVRFEILNKILPRGSSYRIFLRSITFVKNVHADFYGDLDVNFVVTVFDPNS</sequence>
<proteinExistence type="predicted"/>
<dbReference type="EMBL" id="QGKY02001250">
    <property type="protein sequence ID" value="KAF2563985.1"/>
    <property type="molecule type" value="Genomic_DNA"/>
</dbReference>
<evidence type="ECO:0000313" key="1">
    <source>
        <dbReference type="EMBL" id="KAF2563985.1"/>
    </source>
</evidence>
<accession>A0A8S9I363</accession>
<organism evidence="1">
    <name type="scientific">Brassica cretica</name>
    <name type="common">Mustard</name>
    <dbReference type="NCBI Taxonomy" id="69181"/>
    <lineage>
        <taxon>Eukaryota</taxon>
        <taxon>Viridiplantae</taxon>
        <taxon>Streptophyta</taxon>
        <taxon>Embryophyta</taxon>
        <taxon>Tracheophyta</taxon>
        <taxon>Spermatophyta</taxon>
        <taxon>Magnoliopsida</taxon>
        <taxon>eudicotyledons</taxon>
        <taxon>Gunneridae</taxon>
        <taxon>Pentapetalae</taxon>
        <taxon>rosids</taxon>
        <taxon>malvids</taxon>
        <taxon>Brassicales</taxon>
        <taxon>Brassicaceae</taxon>
        <taxon>Brassiceae</taxon>
        <taxon>Brassica</taxon>
    </lineage>
</organism>
<dbReference type="AlphaFoldDB" id="A0A8S9I363"/>
<gene>
    <name evidence="1" type="ORF">F2Q70_00016112</name>
</gene>
<protein>
    <submittedName>
        <fullName evidence="1">Uncharacterized protein</fullName>
    </submittedName>
</protein>
<name>A0A8S9I363_BRACR</name>